<evidence type="ECO:0000256" key="2">
    <source>
        <dbReference type="ARBA" id="ARBA00023237"/>
    </source>
</evidence>
<dbReference type="Proteomes" id="UP000886198">
    <property type="component" value="Unassembled WGS sequence"/>
</dbReference>
<proteinExistence type="predicted"/>
<comment type="subcellular location">
    <subcellularLocation>
        <location evidence="1">Cell outer membrane</location>
    </subcellularLocation>
</comment>
<dbReference type="Pfam" id="PF07963">
    <property type="entry name" value="N_methyl"/>
    <property type="match status" value="1"/>
</dbReference>
<sequence length="193" mass="21606">MLLQFKYGGWELKNTEQLRRKGMTLTELLVALSVSTVVLLIVVLITTQSLRITKATEASMSLDEQISKLHSSLNYIISRQFTALGSFTYSEDVPEEKVQEITLYSGVPDSSVDVISAVSTVTYDSSLRKVVHQYYNKSGRLVSSVIAENVVEFEFDPVPLTSYLTYSATFTYFDLVSNAPILTRSARGAVRFY</sequence>
<protein>
    <submittedName>
        <fullName evidence="4">Prepilin-type N-terminal cleavage/methylation domain-containing protein</fullName>
    </submittedName>
</protein>
<organism evidence="4">
    <name type="scientific">Mesotoga infera</name>
    <dbReference type="NCBI Taxonomy" id="1236046"/>
    <lineage>
        <taxon>Bacteria</taxon>
        <taxon>Thermotogati</taxon>
        <taxon>Thermotogota</taxon>
        <taxon>Thermotogae</taxon>
        <taxon>Kosmotogales</taxon>
        <taxon>Kosmotogaceae</taxon>
        <taxon>Mesotoga</taxon>
    </lineage>
</organism>
<keyword evidence="3" id="KW-1133">Transmembrane helix</keyword>
<gene>
    <name evidence="4" type="ORF">ENN47_11685</name>
</gene>
<feature type="transmembrane region" description="Helical" evidence="3">
    <location>
        <begin position="28"/>
        <end position="46"/>
    </location>
</feature>
<keyword evidence="3" id="KW-0472">Membrane</keyword>
<comment type="caution">
    <text evidence="4">The sequence shown here is derived from an EMBL/GenBank/DDBJ whole genome shotgun (WGS) entry which is preliminary data.</text>
</comment>
<accession>A0A7C1CY61</accession>
<dbReference type="InterPro" id="IPR012902">
    <property type="entry name" value="N_methyl_site"/>
</dbReference>
<evidence type="ECO:0000313" key="4">
    <source>
        <dbReference type="EMBL" id="HDP78811.1"/>
    </source>
</evidence>
<dbReference type="NCBIfam" id="TIGR02532">
    <property type="entry name" value="IV_pilin_GFxxxE"/>
    <property type="match status" value="1"/>
</dbReference>
<dbReference type="AlphaFoldDB" id="A0A7C1CY61"/>
<keyword evidence="3" id="KW-0812">Transmembrane</keyword>
<name>A0A7C1CY61_9BACT</name>
<evidence type="ECO:0000256" key="3">
    <source>
        <dbReference type="SAM" id="Phobius"/>
    </source>
</evidence>
<keyword evidence="2" id="KW-0998">Cell outer membrane</keyword>
<dbReference type="EMBL" id="DSBT01000357">
    <property type="protein sequence ID" value="HDP78811.1"/>
    <property type="molecule type" value="Genomic_DNA"/>
</dbReference>
<reference evidence="4" key="1">
    <citation type="journal article" date="2020" name="mSystems">
        <title>Genome- and Community-Level Interaction Insights into Carbon Utilization and Element Cycling Functions of Hydrothermarchaeota in Hydrothermal Sediment.</title>
        <authorList>
            <person name="Zhou Z."/>
            <person name="Liu Y."/>
            <person name="Xu W."/>
            <person name="Pan J."/>
            <person name="Luo Z.H."/>
            <person name="Li M."/>
        </authorList>
    </citation>
    <scope>NUCLEOTIDE SEQUENCE [LARGE SCALE GENOMIC DNA]</scope>
    <source>
        <strain evidence="4">SpSt-1179</strain>
    </source>
</reference>
<dbReference type="GO" id="GO:0009279">
    <property type="term" value="C:cell outer membrane"/>
    <property type="evidence" value="ECO:0007669"/>
    <property type="project" value="UniProtKB-SubCell"/>
</dbReference>
<evidence type="ECO:0000256" key="1">
    <source>
        <dbReference type="ARBA" id="ARBA00004442"/>
    </source>
</evidence>